<dbReference type="Proteomes" id="UP001152798">
    <property type="component" value="Chromosome 1"/>
</dbReference>
<organism evidence="1 2">
    <name type="scientific">Nezara viridula</name>
    <name type="common">Southern green stink bug</name>
    <name type="synonym">Cimex viridulus</name>
    <dbReference type="NCBI Taxonomy" id="85310"/>
    <lineage>
        <taxon>Eukaryota</taxon>
        <taxon>Metazoa</taxon>
        <taxon>Ecdysozoa</taxon>
        <taxon>Arthropoda</taxon>
        <taxon>Hexapoda</taxon>
        <taxon>Insecta</taxon>
        <taxon>Pterygota</taxon>
        <taxon>Neoptera</taxon>
        <taxon>Paraneoptera</taxon>
        <taxon>Hemiptera</taxon>
        <taxon>Heteroptera</taxon>
        <taxon>Panheteroptera</taxon>
        <taxon>Pentatomomorpha</taxon>
        <taxon>Pentatomoidea</taxon>
        <taxon>Pentatomidae</taxon>
        <taxon>Pentatominae</taxon>
        <taxon>Nezara</taxon>
    </lineage>
</organism>
<proteinExistence type="predicted"/>
<keyword evidence="2" id="KW-1185">Reference proteome</keyword>
<reference evidence="1" key="1">
    <citation type="submission" date="2022-01" db="EMBL/GenBank/DDBJ databases">
        <authorList>
            <person name="King R."/>
        </authorList>
    </citation>
    <scope>NUCLEOTIDE SEQUENCE</scope>
</reference>
<dbReference type="AlphaFoldDB" id="A0A9P0GWE0"/>
<dbReference type="Pfam" id="PF09782">
    <property type="entry name" value="NDUF_B6"/>
    <property type="match status" value="1"/>
</dbReference>
<name>A0A9P0GWE0_NEZVI</name>
<dbReference type="InterPro" id="IPR019174">
    <property type="entry name" value="NADH_DH_b-subcmplx_su6"/>
</dbReference>
<dbReference type="GO" id="GO:0006120">
    <property type="term" value="P:mitochondrial electron transport, NADH to ubiquinone"/>
    <property type="evidence" value="ECO:0007669"/>
    <property type="project" value="InterPro"/>
</dbReference>
<dbReference type="GO" id="GO:0005739">
    <property type="term" value="C:mitochondrion"/>
    <property type="evidence" value="ECO:0007669"/>
    <property type="project" value="GOC"/>
</dbReference>
<evidence type="ECO:0000313" key="1">
    <source>
        <dbReference type="EMBL" id="CAH1390314.1"/>
    </source>
</evidence>
<dbReference type="OrthoDB" id="5824032at2759"/>
<sequence length="151" mass="17782">MSLETELCRERERLRGMTDEERRWRAQWVKDQILSDCEPVEVCELQRELTNPIKRFYRAPLNAVYKILKPVIGANAAMWTRYCTSKFLMGLALIYGGTYYFKYNANDWTRKGGWRVVPNRPGVYPGDPEFPYCPKRSPNEYANRGFDQSPI</sequence>
<dbReference type="EMBL" id="OV725077">
    <property type="protein sequence ID" value="CAH1390314.1"/>
    <property type="molecule type" value="Genomic_DNA"/>
</dbReference>
<dbReference type="PANTHER" id="PTHR21106:SF2">
    <property type="entry name" value="NADH DEHYDROGENASE [UBIQUINONE] 1 BETA SUBCOMPLEX SUBUNIT 6"/>
    <property type="match status" value="1"/>
</dbReference>
<evidence type="ECO:0008006" key="3">
    <source>
        <dbReference type="Google" id="ProtNLM"/>
    </source>
</evidence>
<gene>
    <name evidence="1" type="ORF">NEZAVI_LOCUS1535</name>
</gene>
<dbReference type="PANTHER" id="PTHR21106">
    <property type="entry name" value="NADH DEHYDROGENASE [UBIQUINONE] 1 BETA SUBCOMPLEX SUBUNIT 6"/>
    <property type="match status" value="1"/>
</dbReference>
<evidence type="ECO:0000313" key="2">
    <source>
        <dbReference type="Proteomes" id="UP001152798"/>
    </source>
</evidence>
<accession>A0A9P0GWE0</accession>
<protein>
    <recommendedName>
        <fullName evidence="3">NADH dehydrogenase [ubiquinone] 1 beta subcomplex subunit 6</fullName>
    </recommendedName>
</protein>